<keyword evidence="3" id="KW-1185">Reference proteome</keyword>
<feature type="compositionally biased region" description="Basic and acidic residues" evidence="1">
    <location>
        <begin position="945"/>
        <end position="962"/>
    </location>
</feature>
<proteinExistence type="predicted"/>
<protein>
    <submittedName>
        <fullName evidence="2">Uncharacterized protein</fullName>
    </submittedName>
</protein>
<feature type="compositionally biased region" description="Polar residues" evidence="1">
    <location>
        <begin position="925"/>
        <end position="936"/>
    </location>
</feature>
<feature type="region of interest" description="Disordered" evidence="1">
    <location>
        <begin position="274"/>
        <end position="309"/>
    </location>
</feature>
<reference evidence="2 3" key="1">
    <citation type="journal article" date="2018" name="PLoS Genet.">
        <title>Repeat elements organise 3D genome structure and mediate transcription in the filamentous fungus Epichloe festucae.</title>
        <authorList>
            <person name="Winter D.J."/>
            <person name="Ganley A.R.D."/>
            <person name="Young C.A."/>
            <person name="Liachko I."/>
            <person name="Schardl C.L."/>
            <person name="Dupont P.Y."/>
            <person name="Berry D."/>
            <person name="Ram A."/>
            <person name="Scott B."/>
            <person name="Cox M.P."/>
        </authorList>
    </citation>
    <scope>NUCLEOTIDE SEQUENCE [LARGE SCALE GENOMIC DNA]</scope>
    <source>
        <strain evidence="2 3">Fl1</strain>
    </source>
</reference>
<feature type="region of interest" description="Disordered" evidence="1">
    <location>
        <begin position="218"/>
        <end position="259"/>
    </location>
</feature>
<dbReference type="OrthoDB" id="5427134at2759"/>
<feature type="compositionally biased region" description="Basic and acidic residues" evidence="1">
    <location>
        <begin position="298"/>
        <end position="309"/>
    </location>
</feature>
<evidence type="ECO:0000313" key="2">
    <source>
        <dbReference type="EMBL" id="QPH05683.1"/>
    </source>
</evidence>
<feature type="compositionally biased region" description="Basic and acidic residues" evidence="1">
    <location>
        <begin position="907"/>
        <end position="924"/>
    </location>
</feature>
<accession>A0A7S9PWM0</accession>
<organism evidence="2 3">
    <name type="scientific">Epichloe festucae (strain Fl1)</name>
    <dbReference type="NCBI Taxonomy" id="877507"/>
    <lineage>
        <taxon>Eukaryota</taxon>
        <taxon>Fungi</taxon>
        <taxon>Dikarya</taxon>
        <taxon>Ascomycota</taxon>
        <taxon>Pezizomycotina</taxon>
        <taxon>Sordariomycetes</taxon>
        <taxon>Hypocreomycetidae</taxon>
        <taxon>Hypocreales</taxon>
        <taxon>Clavicipitaceae</taxon>
        <taxon>Epichloe</taxon>
    </lineage>
</organism>
<dbReference type="AlphaFoldDB" id="A0A7S9PWM0"/>
<feature type="compositionally biased region" description="Polar residues" evidence="1">
    <location>
        <begin position="751"/>
        <end position="767"/>
    </location>
</feature>
<name>A0A7S9PWM0_EPIFF</name>
<feature type="region of interest" description="Disordered" evidence="1">
    <location>
        <begin position="906"/>
        <end position="962"/>
    </location>
</feature>
<sequence length="962" mass="106410">MAVDPLFTANTTPNPFDIYNDAGVPPQPTVPSLPHGNCNYVDLTPGANGTTCGCRRFWPRQNLGSSGVNQTGWCMCAHHACYHDQGPHDRRQQQPEQQNLVAPAGQENERHRNTGCEPLTPLVDVSMQYTEATWPALDFTAFSPGVPLSFVHDLPGMTGESSKFDSQSPPSESMPDTLAWNDYLEPPAGPCRQSGQPEAGAVPGSLSQQLILSQTTSITSSAQARNTRPFGGVGLDTLSRKATAPDIPRSQDSLEGGKARADYQITKKCRLDTPSIVSGRGGDEVEITQPGTATQTEPRTDAAHYQEHPRKTLRNLSDAICGHEERLDRLETVSFSAIGHEECLEKHDHMDLRVTELEQRVEEVEKTSGPNPQNIDVGDDDGATSIASTAASTASRFNPDEIMNNISNLQARVTHMQSFLPSQGYAWTVEVVFLPFPLNRLWQDMSQFGDDHTVSSDDWTQMPMTANSMTMRSQSPFGGDWASADREAEWLHPRACGDKSTQDRRLRSRGLIQTISFCGPDAKSVHAAVHKAFEAEFRTMGIATRRDTSNPVVSKYLGLQEAWVPLRKIHKDSRLRFLSAAEMLTPVSWDVNFLHSVTMRAVQPRLFITHPDAYIQDYGAYEAGWTWQRIRDMDEVCPDVTESQEAREADAVEHCWLWNAQLDEAPKTLTVLNVRQSCERRSTSPLGPGPATSKRPSRSLSPFVVRGPRQMISGRRAPRPPHIRTASVPSVSAVRPMPTSAGRRRIVFHGQSRQSSPVARGLSQSGVQKRLRRTRSPSFPRHTPRWTVSPSPIPLGLTERGITPLAYATPYSNVPLQELRPVRGGSMACSTADQLGVEYATDELFDIEIYDSRSNESYSDNGNTGDDNDQQSVSSHAIGLTHIFVNMHRDSQDRQLPEDEAWPGIEDQAHASDGENRDPHHTSPDDQVSNASSQPSEYPATERAWPMDHDGDTGFRIHEDQG</sequence>
<evidence type="ECO:0000313" key="3">
    <source>
        <dbReference type="Proteomes" id="UP000594364"/>
    </source>
</evidence>
<feature type="region of interest" description="Disordered" evidence="1">
    <location>
        <begin position="678"/>
        <end position="701"/>
    </location>
</feature>
<evidence type="ECO:0000256" key="1">
    <source>
        <dbReference type="SAM" id="MobiDB-lite"/>
    </source>
</evidence>
<feature type="region of interest" description="Disordered" evidence="1">
    <location>
        <begin position="185"/>
        <end position="204"/>
    </location>
</feature>
<dbReference type="EMBL" id="CP031388">
    <property type="protein sequence ID" value="QPH05683.1"/>
    <property type="molecule type" value="Genomic_DNA"/>
</dbReference>
<feature type="region of interest" description="Disordered" evidence="1">
    <location>
        <begin position="85"/>
        <end position="119"/>
    </location>
</feature>
<feature type="region of interest" description="Disordered" evidence="1">
    <location>
        <begin position="751"/>
        <end position="792"/>
    </location>
</feature>
<dbReference type="Proteomes" id="UP000594364">
    <property type="component" value="Chromosome 4"/>
</dbReference>
<gene>
    <name evidence="2" type="ORF">C2857_003649</name>
</gene>